<dbReference type="EMBL" id="CM017328">
    <property type="protein sequence ID" value="KAE8124449.1"/>
    <property type="molecule type" value="Genomic_DNA"/>
</dbReference>
<reference evidence="1 2" key="1">
    <citation type="submission" date="2019-06" db="EMBL/GenBank/DDBJ databases">
        <title>A chromosomal-level reference genome of Carpinus fangiana (Coryloideae, Betulaceae).</title>
        <authorList>
            <person name="Yang X."/>
            <person name="Wang Z."/>
            <person name="Zhang L."/>
            <person name="Hao G."/>
            <person name="Liu J."/>
            <person name="Yang Y."/>
        </authorList>
    </citation>
    <scope>NUCLEOTIDE SEQUENCE [LARGE SCALE GENOMIC DNA]</scope>
    <source>
        <strain evidence="1">Cfa_2016G</strain>
        <tissue evidence="1">Leaf</tissue>
    </source>
</reference>
<sequence>MSLPPLPFGFISVSRSPGVGLVAERENGTSAVQHTVIDGPTSTHGEIVVPIDPQEFTDAEDDLVSLPRSYDFDSCPLTTELLVLH</sequence>
<gene>
    <name evidence="1" type="ORF">FH972_019333</name>
</gene>
<organism evidence="1 2">
    <name type="scientific">Carpinus fangiana</name>
    <dbReference type="NCBI Taxonomy" id="176857"/>
    <lineage>
        <taxon>Eukaryota</taxon>
        <taxon>Viridiplantae</taxon>
        <taxon>Streptophyta</taxon>
        <taxon>Embryophyta</taxon>
        <taxon>Tracheophyta</taxon>
        <taxon>Spermatophyta</taxon>
        <taxon>Magnoliopsida</taxon>
        <taxon>eudicotyledons</taxon>
        <taxon>Gunneridae</taxon>
        <taxon>Pentapetalae</taxon>
        <taxon>rosids</taxon>
        <taxon>fabids</taxon>
        <taxon>Fagales</taxon>
        <taxon>Betulaceae</taxon>
        <taxon>Carpinus</taxon>
    </lineage>
</organism>
<keyword evidence="2" id="KW-1185">Reference proteome</keyword>
<dbReference type="AlphaFoldDB" id="A0A5N6RS09"/>
<dbReference type="Proteomes" id="UP000327013">
    <property type="component" value="Chromosome 8"/>
</dbReference>
<accession>A0A5N6RS09</accession>
<proteinExistence type="predicted"/>
<evidence type="ECO:0000313" key="1">
    <source>
        <dbReference type="EMBL" id="KAE8124449.1"/>
    </source>
</evidence>
<name>A0A5N6RS09_9ROSI</name>
<protein>
    <submittedName>
        <fullName evidence="1">Uncharacterized protein</fullName>
    </submittedName>
</protein>
<evidence type="ECO:0000313" key="2">
    <source>
        <dbReference type="Proteomes" id="UP000327013"/>
    </source>
</evidence>